<proteinExistence type="predicted"/>
<evidence type="ECO:0000259" key="2">
    <source>
        <dbReference type="Pfam" id="PF18137"/>
    </source>
</evidence>
<reference evidence="3" key="1">
    <citation type="submission" date="2023-04" db="EMBL/GenBank/DDBJ databases">
        <title>Ambrosiozyma monospora NBRC 1965.</title>
        <authorList>
            <person name="Ichikawa N."/>
            <person name="Sato H."/>
            <person name="Tonouchi N."/>
        </authorList>
    </citation>
    <scope>NUCLEOTIDE SEQUENCE</scope>
    <source>
        <strain evidence="3">NBRC 1965</strain>
    </source>
</reference>
<dbReference type="InterPro" id="IPR040855">
    <property type="entry name" value="ORC_WH_C"/>
</dbReference>
<dbReference type="GO" id="GO:0031261">
    <property type="term" value="C:DNA replication preinitiation complex"/>
    <property type="evidence" value="ECO:0007669"/>
    <property type="project" value="TreeGrafter"/>
</dbReference>
<evidence type="ECO:0000313" key="4">
    <source>
        <dbReference type="Proteomes" id="UP001165063"/>
    </source>
</evidence>
<feature type="domain" description="Origin recognition complex subunit 3 winged helix C-terminal" evidence="2">
    <location>
        <begin position="221"/>
        <end position="293"/>
    </location>
</feature>
<feature type="region of interest" description="Disordered" evidence="1">
    <location>
        <begin position="177"/>
        <end position="224"/>
    </location>
</feature>
<dbReference type="GO" id="GO:0005664">
    <property type="term" value="C:nuclear origin of replication recognition complex"/>
    <property type="evidence" value="ECO:0007669"/>
    <property type="project" value="InterPro"/>
</dbReference>
<protein>
    <submittedName>
        <fullName evidence="3">Unnamed protein product</fullName>
    </submittedName>
</protein>
<dbReference type="InterPro" id="IPR020795">
    <property type="entry name" value="ORC3"/>
</dbReference>
<keyword evidence="4" id="KW-1185">Reference proteome</keyword>
<dbReference type="GO" id="GO:0003688">
    <property type="term" value="F:DNA replication origin binding"/>
    <property type="evidence" value="ECO:0007669"/>
    <property type="project" value="TreeGrafter"/>
</dbReference>
<dbReference type="GO" id="GO:0006270">
    <property type="term" value="P:DNA replication initiation"/>
    <property type="evidence" value="ECO:0007669"/>
    <property type="project" value="TreeGrafter"/>
</dbReference>
<dbReference type="GO" id="GO:0005656">
    <property type="term" value="C:nuclear pre-replicative complex"/>
    <property type="evidence" value="ECO:0007669"/>
    <property type="project" value="TreeGrafter"/>
</dbReference>
<comment type="caution">
    <text evidence="3">The sequence shown here is derived from an EMBL/GenBank/DDBJ whole genome shotgun (WGS) entry which is preliminary data.</text>
</comment>
<name>A0A9W6YZM5_AMBMO</name>
<dbReference type="PANTHER" id="PTHR12748">
    <property type="entry name" value="ORIGIN RECOGNITION COMPLEX SUBUNIT 3"/>
    <property type="match status" value="1"/>
</dbReference>
<evidence type="ECO:0000256" key="1">
    <source>
        <dbReference type="SAM" id="MobiDB-lite"/>
    </source>
</evidence>
<accession>A0A9W6YZM5</accession>
<dbReference type="EMBL" id="BSXU01001673">
    <property type="protein sequence ID" value="GMG29847.1"/>
    <property type="molecule type" value="Genomic_DNA"/>
</dbReference>
<gene>
    <name evidence="3" type="ORF">Amon01_000377900</name>
</gene>
<feature type="region of interest" description="Disordered" evidence="1">
    <location>
        <begin position="83"/>
        <end position="108"/>
    </location>
</feature>
<evidence type="ECO:0000313" key="3">
    <source>
        <dbReference type="EMBL" id="GMG29847.1"/>
    </source>
</evidence>
<feature type="compositionally biased region" description="Acidic residues" evidence="1">
    <location>
        <begin position="191"/>
        <end position="203"/>
    </location>
</feature>
<dbReference type="OrthoDB" id="10265211at2759"/>
<feature type="domain" description="Origin recognition complex subunit 3 winged helix C-terminal" evidence="2">
    <location>
        <begin position="51"/>
        <end position="193"/>
    </location>
</feature>
<dbReference type="Pfam" id="PF18137">
    <property type="entry name" value="WHD_ORC"/>
    <property type="match status" value="2"/>
</dbReference>
<feature type="compositionally biased region" description="Basic and acidic residues" evidence="1">
    <location>
        <begin position="177"/>
        <end position="190"/>
    </location>
</feature>
<feature type="compositionally biased region" description="Acidic residues" evidence="1">
    <location>
        <begin position="96"/>
        <end position="106"/>
    </location>
</feature>
<dbReference type="AlphaFoldDB" id="A0A9W6YZM5"/>
<sequence length="296" mass="34254">MLEELINCLLNGLVNQLKELNLTNLLFREICCIECSTVDQLLKVSFNPVVRDTILESLLNSKQYLFNAVHTDVSGLLDRYGSFKQQQSSGNKKHDEDEEEDDDDDDNGIKKEDAFLDVELFKLFEPSLIEIYKLFREAGVTINIYDFYQVFKYSISNKKQLLELMLLKLKNRVKENNHNAENEDGDRSSDEESEDDEMIDEYSDSNSDSESGAGNHQDANKSNREDKQLIKVLERILKNCNGSEDDDEEALENNKEFDKITLSWFLRGFTELQMLGLFKEGKEKTETIEKIVWKGL</sequence>
<dbReference type="Proteomes" id="UP001165063">
    <property type="component" value="Unassembled WGS sequence"/>
</dbReference>
<organism evidence="3 4">
    <name type="scientific">Ambrosiozyma monospora</name>
    <name type="common">Yeast</name>
    <name type="synonym">Endomycopsis monosporus</name>
    <dbReference type="NCBI Taxonomy" id="43982"/>
    <lineage>
        <taxon>Eukaryota</taxon>
        <taxon>Fungi</taxon>
        <taxon>Dikarya</taxon>
        <taxon>Ascomycota</taxon>
        <taxon>Saccharomycotina</taxon>
        <taxon>Pichiomycetes</taxon>
        <taxon>Pichiales</taxon>
        <taxon>Pichiaceae</taxon>
        <taxon>Ambrosiozyma</taxon>
    </lineage>
</organism>
<dbReference type="PANTHER" id="PTHR12748:SF0">
    <property type="entry name" value="ORIGIN RECOGNITION COMPLEX SUBUNIT 3"/>
    <property type="match status" value="1"/>
</dbReference>